<proteinExistence type="predicted"/>
<dbReference type="Pfam" id="PF07602">
    <property type="entry name" value="DUF1565"/>
    <property type="match status" value="1"/>
</dbReference>
<protein>
    <submittedName>
        <fullName evidence="3">S-layer domain protein</fullName>
    </submittedName>
</protein>
<dbReference type="OrthoDB" id="9759810at2"/>
<dbReference type="PROSITE" id="PS51272">
    <property type="entry name" value="SLH"/>
    <property type="match status" value="6"/>
</dbReference>
<reference evidence="3 4" key="1">
    <citation type="submission" date="2008-07" db="EMBL/GenBank/DDBJ databases">
        <authorList>
            <person name="Tandeau de Marsac N."/>
            <person name="Ferriera S."/>
            <person name="Johnson J."/>
            <person name="Kravitz S."/>
            <person name="Beeson K."/>
            <person name="Sutton G."/>
            <person name="Rogers Y.-H."/>
            <person name="Friedman R."/>
            <person name="Frazier M."/>
            <person name="Venter J.C."/>
        </authorList>
    </citation>
    <scope>NUCLEOTIDE SEQUENCE [LARGE SCALE GENOMIC DNA]</scope>
    <source>
        <strain evidence="3 4">PCC 7420</strain>
    </source>
</reference>
<dbReference type="InterPro" id="IPR022441">
    <property type="entry name" value="Para_beta_helix_rpt-2"/>
</dbReference>
<evidence type="ECO:0000313" key="4">
    <source>
        <dbReference type="Proteomes" id="UP000003835"/>
    </source>
</evidence>
<dbReference type="AlphaFoldDB" id="B4VVN8"/>
<feature type="region of interest" description="Disordered" evidence="1">
    <location>
        <begin position="288"/>
        <end position="312"/>
    </location>
</feature>
<dbReference type="InterPro" id="IPR011459">
    <property type="entry name" value="DUF1565"/>
</dbReference>
<feature type="domain" description="SLH" evidence="2">
    <location>
        <begin position="629"/>
        <end position="693"/>
    </location>
</feature>
<evidence type="ECO:0000313" key="3">
    <source>
        <dbReference type="EMBL" id="EDX73877.1"/>
    </source>
</evidence>
<feature type="compositionally biased region" description="Polar residues" evidence="1">
    <location>
        <begin position="1"/>
        <end position="14"/>
    </location>
</feature>
<dbReference type="NCBIfam" id="TIGR03804">
    <property type="entry name" value="para_beta_helix"/>
    <property type="match status" value="1"/>
</dbReference>
<dbReference type="STRING" id="118168.MC7420_5757"/>
<dbReference type="Proteomes" id="UP000003835">
    <property type="component" value="Unassembled WGS sequence"/>
</dbReference>
<dbReference type="SUPFAM" id="SSF51126">
    <property type="entry name" value="Pectin lyase-like"/>
    <property type="match status" value="1"/>
</dbReference>
<evidence type="ECO:0000256" key="1">
    <source>
        <dbReference type="SAM" id="MobiDB-lite"/>
    </source>
</evidence>
<dbReference type="Gene3D" id="2.160.20.10">
    <property type="entry name" value="Single-stranded right-handed beta-helix, Pectin lyase-like"/>
    <property type="match status" value="1"/>
</dbReference>
<dbReference type="InterPro" id="IPR006626">
    <property type="entry name" value="PbH1"/>
</dbReference>
<dbReference type="RefSeq" id="WP_006102641.1">
    <property type="nucleotide sequence ID" value="NZ_DS989855.1"/>
</dbReference>
<dbReference type="InterPro" id="IPR011050">
    <property type="entry name" value="Pectin_lyase_fold/virulence"/>
</dbReference>
<organism evidence="3 4">
    <name type="scientific">Coleofasciculus chthonoplastes PCC 7420</name>
    <dbReference type="NCBI Taxonomy" id="118168"/>
    <lineage>
        <taxon>Bacteria</taxon>
        <taxon>Bacillati</taxon>
        <taxon>Cyanobacteriota</taxon>
        <taxon>Cyanophyceae</taxon>
        <taxon>Coleofasciculales</taxon>
        <taxon>Coleofasciculaceae</taxon>
        <taxon>Coleofasciculus</taxon>
    </lineage>
</organism>
<feature type="domain" description="SLH" evidence="2">
    <location>
        <begin position="506"/>
        <end position="569"/>
    </location>
</feature>
<dbReference type="InterPro" id="IPR051465">
    <property type="entry name" value="Cell_Envelope_Struct_Comp"/>
</dbReference>
<name>B4VVN8_9CYAN</name>
<dbReference type="InterPro" id="IPR001119">
    <property type="entry name" value="SLH_dom"/>
</dbReference>
<dbReference type="PANTHER" id="PTHR43308:SF5">
    <property type="entry name" value="S-LAYER PROTEIN _ PEPTIDOGLYCAN ENDO-BETA-N-ACETYLGLUCOSAMINIDASE"/>
    <property type="match status" value="1"/>
</dbReference>
<dbReference type="Pfam" id="PF00395">
    <property type="entry name" value="SLH"/>
    <property type="match status" value="5"/>
</dbReference>
<feature type="domain" description="SLH" evidence="2">
    <location>
        <begin position="371"/>
        <end position="429"/>
    </location>
</feature>
<dbReference type="EMBL" id="DS989855">
    <property type="protein sequence ID" value="EDX73877.1"/>
    <property type="molecule type" value="Genomic_DNA"/>
</dbReference>
<keyword evidence="4" id="KW-1185">Reference proteome</keyword>
<feature type="region of interest" description="Disordered" evidence="1">
    <location>
        <begin position="1"/>
        <end position="21"/>
    </location>
</feature>
<feature type="domain" description="SLH" evidence="2">
    <location>
        <begin position="570"/>
        <end position="628"/>
    </location>
</feature>
<gene>
    <name evidence="3" type="ORF">MC7420_5757</name>
</gene>
<feature type="domain" description="SLH" evidence="2">
    <location>
        <begin position="307"/>
        <end position="370"/>
    </location>
</feature>
<accession>B4VVN8</accession>
<dbReference type="eggNOG" id="COG3420">
    <property type="taxonomic scope" value="Bacteria"/>
</dbReference>
<sequence>MAQTLYVNPATGNDSAAGDQSAPFKTLSKALQQAQADTTIQLAAGTYNATSGEIFPLQVPSGVKLVGNEQNKGDGIVIEGNGEYISPTLAKQNITLLLEDTTEVRGVTVTNKATRGTGIWIESTDPTITNCTFTQCDREGVLATGTAKPNLVNNDFIDNGGNGISFTKKAQGEIKDNTCKGAGYGISIDGEATPRVVDNLITENRFGVGISVDSKPILRNNTIEDNEEYGIAVTGNAEPDLGKSKEDLGNNIFRNNGKFAILNSSKNTLLSWGNQLTSNQVSGLIQIEGSISDGGGGNGDDGDDGGQAPDSFSDIQNHWAKPFIQGLLDKGLISGFKDGTFKPDEKMTRAQYTALLVKAFNPSTKRDGINFTDVADDFWAKDVIQQAYRGEFLSGFPNNIFKPNDNVQRAQVIVSLVNGLGLSASDGTVFNTYSDRDAIPDYAKDEVNTATKKEIVVSYPDTKQLDPTKDATRAEVAAMVYQALVDANQVSEVNSDYIVSAISDDDKPKTFADIQNHWAKLFIEGLLAKGLISGFGDGTFKPNEKMTRAQYAALLVKAFDPEPKREAKNFLDVSDKSWAKDAIQTAYRGEFLSGYPGDMFRQGDNVERVQVLVSLVNGLGLSESDDNALNVYEDSDDIPDYGKEEVVTATKKQIVVNHPDVKKLNPTKAATRGEVAAMVYQALVDENKVSAIDSDYIVSA</sequence>
<evidence type="ECO:0000259" key="2">
    <source>
        <dbReference type="PROSITE" id="PS51272"/>
    </source>
</evidence>
<dbReference type="PANTHER" id="PTHR43308">
    <property type="entry name" value="OUTER MEMBRANE PROTEIN ALPHA-RELATED"/>
    <property type="match status" value="1"/>
</dbReference>
<feature type="domain" description="SLH" evidence="2">
    <location>
        <begin position="430"/>
        <end position="494"/>
    </location>
</feature>
<dbReference type="SMART" id="SM00710">
    <property type="entry name" value="PbH1"/>
    <property type="match status" value="6"/>
</dbReference>
<dbReference type="InterPro" id="IPR012334">
    <property type="entry name" value="Pectin_lyas_fold"/>
</dbReference>
<dbReference type="HOGENOM" id="CLU_023571_0_0_3"/>